<proteinExistence type="predicted"/>
<dbReference type="AlphaFoldDB" id="A0AA40KF20"/>
<sequence>MVEEIKGQNQPGQGQSGSRGRWGDIYASMPVKKMIALYDYDPHELSPNVDSVSSSLKEGKKKQQ</sequence>
<dbReference type="Gene3D" id="2.30.30.40">
    <property type="entry name" value="SH3 Domains"/>
    <property type="match status" value="1"/>
</dbReference>
<accession>A0AA40KF20</accession>
<evidence type="ECO:0000313" key="2">
    <source>
        <dbReference type="EMBL" id="KAK1117843.1"/>
    </source>
</evidence>
<name>A0AA40KF20_9HYME</name>
<feature type="region of interest" description="Disordered" evidence="1">
    <location>
        <begin position="43"/>
        <end position="64"/>
    </location>
</feature>
<evidence type="ECO:0000313" key="3">
    <source>
        <dbReference type="Proteomes" id="UP001177670"/>
    </source>
</evidence>
<keyword evidence="3" id="KW-1185">Reference proteome</keyword>
<comment type="caution">
    <text evidence="2">The sequence shown here is derived from an EMBL/GenBank/DDBJ whole genome shotgun (WGS) entry which is preliminary data.</text>
</comment>
<reference evidence="2" key="1">
    <citation type="submission" date="2021-10" db="EMBL/GenBank/DDBJ databases">
        <title>Melipona bicolor Genome sequencing and assembly.</title>
        <authorList>
            <person name="Araujo N.S."/>
            <person name="Arias M.C."/>
        </authorList>
    </citation>
    <scope>NUCLEOTIDE SEQUENCE</scope>
    <source>
        <strain evidence="2">USP_2M_L1-L4_2017</strain>
        <tissue evidence="2">Whole body</tissue>
    </source>
</reference>
<feature type="region of interest" description="Disordered" evidence="1">
    <location>
        <begin position="1"/>
        <end position="23"/>
    </location>
</feature>
<gene>
    <name evidence="2" type="ORF">K0M31_015515</name>
</gene>
<feature type="compositionally biased region" description="Low complexity" evidence="1">
    <location>
        <begin position="7"/>
        <end position="19"/>
    </location>
</feature>
<protein>
    <submittedName>
        <fullName evidence="2">Uncharacterized protein</fullName>
    </submittedName>
</protein>
<evidence type="ECO:0000256" key="1">
    <source>
        <dbReference type="SAM" id="MobiDB-lite"/>
    </source>
</evidence>
<dbReference type="Proteomes" id="UP001177670">
    <property type="component" value="Unassembled WGS sequence"/>
</dbReference>
<dbReference type="EMBL" id="JAHYIQ010000047">
    <property type="protein sequence ID" value="KAK1117843.1"/>
    <property type="molecule type" value="Genomic_DNA"/>
</dbReference>
<organism evidence="2 3">
    <name type="scientific">Melipona bicolor</name>
    <dbReference type="NCBI Taxonomy" id="60889"/>
    <lineage>
        <taxon>Eukaryota</taxon>
        <taxon>Metazoa</taxon>
        <taxon>Ecdysozoa</taxon>
        <taxon>Arthropoda</taxon>
        <taxon>Hexapoda</taxon>
        <taxon>Insecta</taxon>
        <taxon>Pterygota</taxon>
        <taxon>Neoptera</taxon>
        <taxon>Endopterygota</taxon>
        <taxon>Hymenoptera</taxon>
        <taxon>Apocrita</taxon>
        <taxon>Aculeata</taxon>
        <taxon>Apoidea</taxon>
        <taxon>Anthophila</taxon>
        <taxon>Apidae</taxon>
        <taxon>Melipona</taxon>
    </lineage>
</organism>